<comment type="caution">
    <text evidence="2">The sequence shown here is derived from an EMBL/GenBank/DDBJ whole genome shotgun (WGS) entry which is preliminary data.</text>
</comment>
<sequence>MKVLLIDIDDSRANKIDSILASAGIELINFNNQHADIYHIVGEMHPEIILVDTNSSNRDTLEHLAQLNKEYPRTVIKLGNNRSESINRLAADAGISIYAIDNIPPRLLQSLIDITLSFFHSIDRLRAEVLALKPEIDARQILNSAKKFIVDTYGLTDEQATDLLNKNANRQGRSITDVARQLMETGAFV</sequence>
<evidence type="ECO:0000313" key="2">
    <source>
        <dbReference type="EMBL" id="MBW2939322.1"/>
    </source>
</evidence>
<reference evidence="2" key="1">
    <citation type="submission" date="2021-07" db="EMBL/GenBank/DDBJ databases">
        <title>Zhongshania sp. CAU 1632 isolated from seawater.</title>
        <authorList>
            <person name="Kim W."/>
        </authorList>
    </citation>
    <scope>NUCLEOTIDE SEQUENCE</scope>
    <source>
        <strain evidence="2">CAU 1632</strain>
    </source>
</reference>
<dbReference type="PIRSF" id="PIRSF036382">
    <property type="entry name" value="RR_antiterm"/>
    <property type="match status" value="1"/>
</dbReference>
<dbReference type="EMBL" id="JAHWDQ010000001">
    <property type="protein sequence ID" value="MBW2939322.1"/>
    <property type="molecule type" value="Genomic_DNA"/>
</dbReference>
<dbReference type="RefSeq" id="WP_219041590.1">
    <property type="nucleotide sequence ID" value="NZ_JAHWDQ010000001.1"/>
</dbReference>
<organism evidence="2 3">
    <name type="scientific">Zhongshania aquimaris</name>
    <dbReference type="NCBI Taxonomy" id="2857107"/>
    <lineage>
        <taxon>Bacteria</taxon>
        <taxon>Pseudomonadati</taxon>
        <taxon>Pseudomonadota</taxon>
        <taxon>Gammaproteobacteria</taxon>
        <taxon>Cellvibrionales</taxon>
        <taxon>Spongiibacteraceae</taxon>
        <taxon>Zhongshania</taxon>
    </lineage>
</organism>
<dbReference type="InterPro" id="IPR005561">
    <property type="entry name" value="ANTAR"/>
</dbReference>
<dbReference type="SMART" id="SM01012">
    <property type="entry name" value="ANTAR"/>
    <property type="match status" value="1"/>
</dbReference>
<feature type="domain" description="ANTAR" evidence="1">
    <location>
        <begin position="122"/>
        <end position="183"/>
    </location>
</feature>
<accession>A0ABS6VLX9</accession>
<proteinExistence type="predicted"/>
<protein>
    <submittedName>
        <fullName evidence="2">ANTAR domain-containing protein</fullName>
    </submittedName>
</protein>
<keyword evidence="3" id="KW-1185">Reference proteome</keyword>
<evidence type="ECO:0000313" key="3">
    <source>
        <dbReference type="Proteomes" id="UP001166291"/>
    </source>
</evidence>
<name>A0ABS6VLX9_9GAMM</name>
<dbReference type="InterPro" id="IPR008327">
    <property type="entry name" value="Sig_transdc_resp-reg_antiterm"/>
</dbReference>
<evidence type="ECO:0000259" key="1">
    <source>
        <dbReference type="PROSITE" id="PS50921"/>
    </source>
</evidence>
<dbReference type="Proteomes" id="UP001166291">
    <property type="component" value="Unassembled WGS sequence"/>
</dbReference>
<gene>
    <name evidence="2" type="ORF">KXJ70_00940</name>
</gene>
<dbReference type="PROSITE" id="PS50921">
    <property type="entry name" value="ANTAR"/>
    <property type="match status" value="1"/>
</dbReference>
<dbReference type="Pfam" id="PF03861">
    <property type="entry name" value="ANTAR"/>
    <property type="match status" value="1"/>
</dbReference>